<dbReference type="EMBL" id="GBXM01012316">
    <property type="protein sequence ID" value="JAH96261.1"/>
    <property type="molecule type" value="Transcribed_RNA"/>
</dbReference>
<name>A0A0E9X1F1_ANGAN</name>
<reference evidence="1" key="2">
    <citation type="journal article" date="2015" name="Fish Shellfish Immunol.">
        <title>Early steps in the European eel (Anguilla anguilla)-Vibrio vulnificus interaction in the gills: Role of the RtxA13 toxin.</title>
        <authorList>
            <person name="Callol A."/>
            <person name="Pajuelo D."/>
            <person name="Ebbesson L."/>
            <person name="Teles M."/>
            <person name="MacKenzie S."/>
            <person name="Amaro C."/>
        </authorList>
    </citation>
    <scope>NUCLEOTIDE SEQUENCE</scope>
</reference>
<organism evidence="1">
    <name type="scientific">Anguilla anguilla</name>
    <name type="common">European freshwater eel</name>
    <name type="synonym">Muraena anguilla</name>
    <dbReference type="NCBI Taxonomy" id="7936"/>
    <lineage>
        <taxon>Eukaryota</taxon>
        <taxon>Metazoa</taxon>
        <taxon>Chordata</taxon>
        <taxon>Craniata</taxon>
        <taxon>Vertebrata</taxon>
        <taxon>Euteleostomi</taxon>
        <taxon>Actinopterygii</taxon>
        <taxon>Neopterygii</taxon>
        <taxon>Teleostei</taxon>
        <taxon>Anguilliformes</taxon>
        <taxon>Anguillidae</taxon>
        <taxon>Anguilla</taxon>
    </lineage>
</organism>
<accession>A0A0E9X1F1</accession>
<dbReference type="AlphaFoldDB" id="A0A0E9X1F1"/>
<proteinExistence type="predicted"/>
<sequence>MVALSFGFKVPPYVDLNVHSSKGVKMQKRGGGGGFGYQKSKNVNKSKIFKHVNKGKADKRQFSR</sequence>
<protein>
    <submittedName>
        <fullName evidence="1">Uncharacterized protein</fullName>
    </submittedName>
</protein>
<reference evidence="1" key="1">
    <citation type="submission" date="2014-11" db="EMBL/GenBank/DDBJ databases">
        <authorList>
            <person name="Amaro Gonzalez C."/>
        </authorList>
    </citation>
    <scope>NUCLEOTIDE SEQUENCE</scope>
</reference>
<evidence type="ECO:0000313" key="1">
    <source>
        <dbReference type="EMBL" id="JAH96261.1"/>
    </source>
</evidence>